<evidence type="ECO:0000256" key="8">
    <source>
        <dbReference type="SAM" id="Phobius"/>
    </source>
</evidence>
<keyword evidence="2 6" id="KW-0812">Transmembrane</keyword>
<feature type="transmembrane region" description="Helical" evidence="8">
    <location>
        <begin position="245"/>
        <end position="266"/>
    </location>
</feature>
<protein>
    <submittedName>
        <fullName evidence="9">Uncharacterized protein</fullName>
    </submittedName>
</protein>
<keyword evidence="10" id="KW-1185">Reference proteome</keyword>
<feature type="compositionally biased region" description="Basic and acidic residues" evidence="7">
    <location>
        <begin position="25"/>
        <end position="48"/>
    </location>
</feature>
<evidence type="ECO:0000256" key="3">
    <source>
        <dbReference type="ARBA" id="ARBA00022737"/>
    </source>
</evidence>
<dbReference type="GO" id="GO:0016020">
    <property type="term" value="C:membrane"/>
    <property type="evidence" value="ECO:0007669"/>
    <property type="project" value="UniProtKB-SubCell"/>
</dbReference>
<dbReference type="PANTHER" id="PTHR45724">
    <property type="entry name" value="AQUAPORIN NIP2-1"/>
    <property type="match status" value="1"/>
</dbReference>
<dbReference type="InterPro" id="IPR000425">
    <property type="entry name" value="MIP"/>
</dbReference>
<keyword evidence="3" id="KW-0677">Repeat</keyword>
<evidence type="ECO:0000313" key="9">
    <source>
        <dbReference type="EMBL" id="KAG2596137.1"/>
    </source>
</evidence>
<accession>A0A8T0SD47</accession>
<organism evidence="9 10">
    <name type="scientific">Panicum virgatum</name>
    <name type="common">Blackwell switchgrass</name>
    <dbReference type="NCBI Taxonomy" id="38727"/>
    <lineage>
        <taxon>Eukaryota</taxon>
        <taxon>Viridiplantae</taxon>
        <taxon>Streptophyta</taxon>
        <taxon>Embryophyta</taxon>
        <taxon>Tracheophyta</taxon>
        <taxon>Spermatophyta</taxon>
        <taxon>Magnoliopsida</taxon>
        <taxon>Liliopsida</taxon>
        <taxon>Poales</taxon>
        <taxon>Poaceae</taxon>
        <taxon>PACMAD clade</taxon>
        <taxon>Panicoideae</taxon>
        <taxon>Panicodae</taxon>
        <taxon>Paniceae</taxon>
        <taxon>Panicinae</taxon>
        <taxon>Panicum</taxon>
        <taxon>Panicum sect. Hiantes</taxon>
    </lineage>
</organism>
<dbReference type="SUPFAM" id="SSF81338">
    <property type="entry name" value="Aquaporin-like"/>
    <property type="match status" value="1"/>
</dbReference>
<proteinExistence type="inferred from homology"/>
<dbReference type="Pfam" id="PF00230">
    <property type="entry name" value="MIP"/>
    <property type="match status" value="1"/>
</dbReference>
<keyword evidence="6" id="KW-0813">Transport</keyword>
<dbReference type="Gene3D" id="1.20.1080.10">
    <property type="entry name" value="Glycerol uptake facilitator protein"/>
    <property type="match status" value="1"/>
</dbReference>
<sequence length="310" mass="32275">MKEQRNGGEMAADHVGKDVAGGDGGDDRRSKASGEDLEQPRGDQEPAVDHVSRGLAIGHFIRELMVEGVASFLLVFWSAVAALMQEMHGTLSFPMVCLVVALTVGFVLWWLGPAHFNPAVTATFAAFGYLPWAKLPFYVAVQLAGSVLACLAVNGVMRPRAEHFYGTAPMAGHTRLPFLMELLASAVLMVVIATASRGSNQTAGGLAIGAAVGTLGLVIGPVSGGSMNPIRTLGPAIVLGRYTSVWIYLVAPLAGMLLGALCTRAVRSSDATLAFLCGGGVRAAAARKNNGRRAPVLTPHAIGAVASQQF</sequence>
<feature type="transmembrane region" description="Helical" evidence="8">
    <location>
        <begin position="91"/>
        <end position="111"/>
    </location>
</feature>
<comment type="similarity">
    <text evidence="6">Belongs to the MIP/aquaporin (TC 1.A.8) family.</text>
</comment>
<dbReference type="Proteomes" id="UP000823388">
    <property type="component" value="Chromosome 5K"/>
</dbReference>
<comment type="caution">
    <text evidence="9">The sequence shown here is derived from an EMBL/GenBank/DDBJ whole genome shotgun (WGS) entry which is preliminary data.</text>
</comment>
<dbReference type="InterPro" id="IPR023271">
    <property type="entry name" value="Aquaporin-like"/>
</dbReference>
<feature type="compositionally biased region" description="Basic and acidic residues" evidence="7">
    <location>
        <begin position="1"/>
        <end position="17"/>
    </location>
</feature>
<dbReference type="AlphaFoldDB" id="A0A8T0SD47"/>
<reference evidence="9" key="1">
    <citation type="submission" date="2020-05" db="EMBL/GenBank/DDBJ databases">
        <title>WGS assembly of Panicum virgatum.</title>
        <authorList>
            <person name="Lovell J.T."/>
            <person name="Jenkins J."/>
            <person name="Shu S."/>
            <person name="Juenger T.E."/>
            <person name="Schmutz J."/>
        </authorList>
    </citation>
    <scope>NUCLEOTIDE SEQUENCE</scope>
    <source>
        <strain evidence="9">AP13</strain>
    </source>
</reference>
<evidence type="ECO:0000256" key="4">
    <source>
        <dbReference type="ARBA" id="ARBA00022989"/>
    </source>
</evidence>
<keyword evidence="4 8" id="KW-1133">Transmembrane helix</keyword>
<dbReference type="GO" id="GO:0015267">
    <property type="term" value="F:channel activity"/>
    <property type="evidence" value="ECO:0007669"/>
    <property type="project" value="InterPro"/>
</dbReference>
<evidence type="ECO:0000256" key="1">
    <source>
        <dbReference type="ARBA" id="ARBA00004141"/>
    </source>
</evidence>
<dbReference type="InterPro" id="IPR034294">
    <property type="entry name" value="Aquaporin_transptr"/>
</dbReference>
<dbReference type="EMBL" id="CM029045">
    <property type="protein sequence ID" value="KAG2596137.1"/>
    <property type="molecule type" value="Genomic_DNA"/>
</dbReference>
<dbReference type="OrthoDB" id="3222at2759"/>
<feature type="transmembrane region" description="Helical" evidence="8">
    <location>
        <begin position="64"/>
        <end position="84"/>
    </location>
</feature>
<dbReference type="PRINTS" id="PR00783">
    <property type="entry name" value="MINTRINSICP"/>
</dbReference>
<feature type="transmembrane region" description="Helical" evidence="8">
    <location>
        <begin position="178"/>
        <end position="196"/>
    </location>
</feature>
<evidence type="ECO:0000256" key="5">
    <source>
        <dbReference type="ARBA" id="ARBA00023136"/>
    </source>
</evidence>
<evidence type="ECO:0000256" key="2">
    <source>
        <dbReference type="ARBA" id="ARBA00022692"/>
    </source>
</evidence>
<evidence type="ECO:0000256" key="7">
    <source>
        <dbReference type="SAM" id="MobiDB-lite"/>
    </source>
</evidence>
<keyword evidence="5 8" id="KW-0472">Membrane</keyword>
<feature type="region of interest" description="Disordered" evidence="7">
    <location>
        <begin position="1"/>
        <end position="48"/>
    </location>
</feature>
<feature type="transmembrane region" description="Helical" evidence="8">
    <location>
        <begin position="137"/>
        <end position="157"/>
    </location>
</feature>
<evidence type="ECO:0000313" key="10">
    <source>
        <dbReference type="Proteomes" id="UP000823388"/>
    </source>
</evidence>
<evidence type="ECO:0000256" key="6">
    <source>
        <dbReference type="RuleBase" id="RU000477"/>
    </source>
</evidence>
<feature type="transmembrane region" description="Helical" evidence="8">
    <location>
        <begin position="202"/>
        <end position="224"/>
    </location>
</feature>
<name>A0A8T0SD47_PANVG</name>
<gene>
    <name evidence="9" type="ORF">PVAP13_5KG140800</name>
</gene>
<dbReference type="PANTHER" id="PTHR45724:SF23">
    <property type="entry name" value="AQUAPORIN NIP4-1-RELATED"/>
    <property type="match status" value="1"/>
</dbReference>
<comment type="subcellular location">
    <subcellularLocation>
        <location evidence="1">Membrane</location>
        <topology evidence="1">Multi-pass membrane protein</topology>
    </subcellularLocation>
</comment>